<dbReference type="GeneID" id="68100109"/>
<dbReference type="Gene3D" id="3.90.640.10">
    <property type="entry name" value="Actin, Chain A, domain 4"/>
    <property type="match status" value="1"/>
</dbReference>
<dbReference type="InterPro" id="IPR004000">
    <property type="entry name" value="Actin"/>
</dbReference>
<dbReference type="Proteomes" id="UP000816034">
    <property type="component" value="Unassembled WGS sequence"/>
</dbReference>
<keyword evidence="5" id="KW-1185">Reference proteome</keyword>
<dbReference type="AlphaFoldDB" id="A0AA88KG96"/>
<comment type="caution">
    <text evidence="4">The sequence shown here is derived from an EMBL/GenBank/DDBJ whole genome shotgun (WGS) entry which is preliminary data.</text>
</comment>
<feature type="compositionally biased region" description="Polar residues" evidence="2">
    <location>
        <begin position="200"/>
        <end position="216"/>
    </location>
</feature>
<dbReference type="Pfam" id="PF00022">
    <property type="entry name" value="Actin"/>
    <property type="match status" value="1"/>
</dbReference>
<evidence type="ECO:0000313" key="5">
    <source>
        <dbReference type="Proteomes" id="UP000816034"/>
    </source>
</evidence>
<feature type="region of interest" description="Disordered" evidence="2">
    <location>
        <begin position="196"/>
        <end position="224"/>
    </location>
</feature>
<dbReference type="InterPro" id="IPR043129">
    <property type="entry name" value="ATPase_NBD"/>
</dbReference>
<accession>A0AA88KG96</accession>
<evidence type="ECO:0000256" key="1">
    <source>
        <dbReference type="RuleBase" id="RU000487"/>
    </source>
</evidence>
<proteinExistence type="inferred from homology"/>
<feature type="transmembrane region" description="Helical" evidence="3">
    <location>
        <begin position="20"/>
        <end position="41"/>
    </location>
</feature>
<keyword evidence="3" id="KW-0812">Transmembrane</keyword>
<dbReference type="PANTHER" id="PTHR11937">
    <property type="entry name" value="ACTIN"/>
    <property type="match status" value="1"/>
</dbReference>
<protein>
    <recommendedName>
        <fullName evidence="6">Actin</fullName>
    </recommendedName>
</protein>
<keyword evidence="3" id="KW-0472">Membrane</keyword>
<dbReference type="Gene3D" id="3.30.420.40">
    <property type="match status" value="1"/>
</dbReference>
<dbReference type="SUPFAM" id="SSF53067">
    <property type="entry name" value="Actin-like ATPase domain"/>
    <property type="match status" value="1"/>
</dbReference>
<evidence type="ECO:0008006" key="6">
    <source>
        <dbReference type="Google" id="ProtNLM"/>
    </source>
</evidence>
<organism evidence="4 5">
    <name type="scientific">Naegleria lovaniensis</name>
    <name type="common">Amoeba</name>
    <dbReference type="NCBI Taxonomy" id="51637"/>
    <lineage>
        <taxon>Eukaryota</taxon>
        <taxon>Discoba</taxon>
        <taxon>Heterolobosea</taxon>
        <taxon>Tetramitia</taxon>
        <taxon>Eutetramitia</taxon>
        <taxon>Vahlkampfiidae</taxon>
        <taxon>Naegleria</taxon>
    </lineage>
</organism>
<evidence type="ECO:0000313" key="4">
    <source>
        <dbReference type="EMBL" id="KAG2379017.1"/>
    </source>
</evidence>
<name>A0AA88KG96_NAELO</name>
<dbReference type="EMBL" id="PYSW02000030">
    <property type="protein sequence ID" value="KAG2379017.1"/>
    <property type="molecule type" value="Genomic_DNA"/>
</dbReference>
<evidence type="ECO:0000256" key="2">
    <source>
        <dbReference type="SAM" id="MobiDB-lite"/>
    </source>
</evidence>
<dbReference type="RefSeq" id="XP_044546279.1">
    <property type="nucleotide sequence ID" value="XM_044697644.1"/>
</dbReference>
<sequence length="609" mass="68383">MDHLEYAIRDFGLHQYGITPTLIVILSASTIITSIALILIFRKLSKLSNSISNHHHSHTKIASSNHNETPPPIKKELTFPQQQDELHSSSFQIQIRKDSELPSEQECIKLLIEKEKFSMGEISNGGVETSQESVSSSVRAFWSLGAHSTRISIHSLSAAKNETSPPVRNVKESVKHMKQVTVVGEKKFNTSAVLTPREGTLNNKGNNRRFSTNKRSSLGGALNKTNSTSNSPVVVAYGNECVDHRAEFILHYPLKKYLDQYVNVNHLEYPFHPKHGTPYSHADSLLPYCTELLEEKIVRKSVLATLDSECQKTLFCALPFYLYCDIPFKGRLLASAFDDWNYDRVYMCLEHVLPIFSVGKCSGLSVDCGELFSVSVPVYEGIAVRQALEAMPIAGYTIDEIFQKMLERNLCTNDTTLKFTSSTEKEILKDIKEKMCCVKTSATSCRVSSSDLTYELPDKSVIRIPEQAANILSDCTEYLFNARVDADFYGPWSQNNSIQECVVKSLEKLSRVDMEAKNAMTKNIVLSGGTCLLDGFVNRFASELENAMNQNETLRKTFIKKGESEHNVNIMTRTRDDSVTLGADIFMSLNTFNDLCVVESNMTKMENIF</sequence>
<reference evidence="4 5" key="1">
    <citation type="journal article" date="2018" name="BMC Genomics">
        <title>The genome of Naegleria lovaniensis, the basis for a comparative approach to unravel pathogenicity factors of the human pathogenic amoeba N. fowleri.</title>
        <authorList>
            <person name="Liechti N."/>
            <person name="Schurch N."/>
            <person name="Bruggmann R."/>
            <person name="Wittwer M."/>
        </authorList>
    </citation>
    <scope>NUCLEOTIDE SEQUENCE [LARGE SCALE GENOMIC DNA]</scope>
    <source>
        <strain evidence="4 5">ATCC 30569</strain>
    </source>
</reference>
<keyword evidence="3" id="KW-1133">Transmembrane helix</keyword>
<comment type="similarity">
    <text evidence="1">Belongs to the actin family.</text>
</comment>
<gene>
    <name evidence="4" type="ORF">C9374_007655</name>
</gene>
<evidence type="ECO:0000256" key="3">
    <source>
        <dbReference type="SAM" id="Phobius"/>
    </source>
</evidence>
<dbReference type="SMART" id="SM00268">
    <property type="entry name" value="ACTIN"/>
    <property type="match status" value="1"/>
</dbReference>